<evidence type="ECO:0000313" key="3">
    <source>
        <dbReference type="EMBL" id="EFI35520.1"/>
    </source>
</evidence>
<sequence length="272" mass="30526">MKRLAIFIAAMLFFMAGINTVYAWQPQLYHAKEGLPGIAYQAADMLEYNITRDLSRTLPIMTTSFVDVSDLDQTSVLGRQMGELMGSRLSQHGYNVVEMKLRQDSMRMARGSGEFALSRDMDHLKDSWGAQAILTGTYHVQGDRAMVTTKLVKTTDNAVIASHDFSFRLDGDLKAMTEAETVPSEEEVEEKKVNGKGPLSEGAILLNPSRSTDAKLIQKRLADLGLYLDRIDGIWGRNSKRALEMFKSKNQLPDPQKWDAQTQIRLFRSTGQ</sequence>
<reference evidence="3" key="1">
    <citation type="submission" date="2010-05" db="EMBL/GenBank/DDBJ databases">
        <title>The draft genome of Desulfonatronospira thiodismutans ASO3-1.</title>
        <authorList>
            <consortium name="US DOE Joint Genome Institute (JGI-PGF)"/>
            <person name="Lucas S."/>
            <person name="Copeland A."/>
            <person name="Lapidus A."/>
            <person name="Cheng J.-F."/>
            <person name="Bruce D."/>
            <person name="Goodwin L."/>
            <person name="Pitluck S."/>
            <person name="Chertkov O."/>
            <person name="Brettin T."/>
            <person name="Detter J.C."/>
            <person name="Han C."/>
            <person name="Land M.L."/>
            <person name="Hauser L."/>
            <person name="Kyrpides N."/>
            <person name="Mikhailova N."/>
            <person name="Muyzer G."/>
            <person name="Woyke T."/>
        </authorList>
    </citation>
    <scope>NUCLEOTIDE SEQUENCE [LARGE SCALE GENOMIC DNA]</scope>
    <source>
        <strain evidence="3">ASO3-1</strain>
    </source>
</reference>
<dbReference type="eggNOG" id="COG3409">
    <property type="taxonomic scope" value="Bacteria"/>
</dbReference>
<dbReference type="InterPro" id="IPR036365">
    <property type="entry name" value="PGBD-like_sf"/>
</dbReference>
<feature type="domain" description="Peptidoglycan binding-like" evidence="1">
    <location>
        <begin position="211"/>
        <end position="254"/>
    </location>
</feature>
<dbReference type="Proteomes" id="UP000005496">
    <property type="component" value="Unassembled WGS sequence"/>
</dbReference>
<evidence type="ECO:0000313" key="4">
    <source>
        <dbReference type="Proteomes" id="UP000005496"/>
    </source>
</evidence>
<protein>
    <submittedName>
        <fullName evidence="3">Peptidoglycan-binding domain 1 protein</fullName>
    </submittedName>
</protein>
<organism evidence="3 4">
    <name type="scientific">Desulfonatronospira thiodismutans ASO3-1</name>
    <dbReference type="NCBI Taxonomy" id="555779"/>
    <lineage>
        <taxon>Bacteria</taxon>
        <taxon>Pseudomonadati</taxon>
        <taxon>Thermodesulfobacteriota</taxon>
        <taxon>Desulfovibrionia</taxon>
        <taxon>Desulfovibrionales</taxon>
        <taxon>Desulfonatronovibrionaceae</taxon>
        <taxon>Desulfonatronospira</taxon>
    </lineage>
</organism>
<feature type="domain" description="FlgO" evidence="2">
    <location>
        <begin position="40"/>
        <end position="168"/>
    </location>
</feature>
<evidence type="ECO:0000259" key="2">
    <source>
        <dbReference type="Pfam" id="PF17680"/>
    </source>
</evidence>
<dbReference type="EMBL" id="ACJN02000001">
    <property type="protein sequence ID" value="EFI35520.1"/>
    <property type="molecule type" value="Genomic_DNA"/>
</dbReference>
<dbReference type="SUPFAM" id="SSF47090">
    <property type="entry name" value="PGBD-like"/>
    <property type="match status" value="1"/>
</dbReference>
<accession>D6SLF9</accession>
<dbReference type="InterPro" id="IPR002477">
    <property type="entry name" value="Peptidoglycan-bd-like"/>
</dbReference>
<comment type="caution">
    <text evidence="3">The sequence shown here is derived from an EMBL/GenBank/DDBJ whole genome shotgun (WGS) entry which is preliminary data.</text>
</comment>
<gene>
    <name evidence="3" type="ORF">Dthio_PD2944</name>
</gene>
<dbReference type="InterPro" id="IPR041215">
    <property type="entry name" value="FlgO_dom"/>
</dbReference>
<dbReference type="Gene3D" id="1.10.101.10">
    <property type="entry name" value="PGBD-like superfamily/PGBD"/>
    <property type="match status" value="1"/>
</dbReference>
<evidence type="ECO:0000259" key="1">
    <source>
        <dbReference type="Pfam" id="PF01471"/>
    </source>
</evidence>
<proteinExistence type="predicted"/>
<keyword evidence="4" id="KW-1185">Reference proteome</keyword>
<dbReference type="InterPro" id="IPR036366">
    <property type="entry name" value="PGBDSf"/>
</dbReference>
<dbReference type="OrthoDB" id="5471186at2"/>
<dbReference type="Pfam" id="PF17680">
    <property type="entry name" value="FlgO"/>
    <property type="match status" value="1"/>
</dbReference>
<dbReference type="AlphaFoldDB" id="D6SLF9"/>
<dbReference type="Pfam" id="PF01471">
    <property type="entry name" value="PG_binding_1"/>
    <property type="match status" value="1"/>
</dbReference>
<name>D6SLF9_9BACT</name>
<dbReference type="RefSeq" id="WP_008868652.1">
    <property type="nucleotide sequence ID" value="NZ_ACJN02000001.1"/>
</dbReference>